<feature type="transmembrane region" description="Helical" evidence="5">
    <location>
        <begin position="157"/>
        <end position="180"/>
    </location>
</feature>
<evidence type="ECO:0000256" key="3">
    <source>
        <dbReference type="ARBA" id="ARBA00022989"/>
    </source>
</evidence>
<comment type="subcellular location">
    <subcellularLocation>
        <location evidence="1">Membrane</location>
        <topology evidence="1">Multi-pass membrane protein</topology>
    </subcellularLocation>
</comment>
<dbReference type="Gene3D" id="1.20.1250.20">
    <property type="entry name" value="MFS general substrate transporter like domains"/>
    <property type="match status" value="2"/>
</dbReference>
<dbReference type="Ensembl" id="ENSCSET00000019534.1">
    <property type="protein sequence ID" value="ENSCSEP00000019296.1"/>
    <property type="gene ID" value="ENSCSEG00000012355.1"/>
</dbReference>
<proteinExistence type="predicted"/>
<dbReference type="InterPro" id="IPR011701">
    <property type="entry name" value="MFS"/>
</dbReference>
<reference evidence="6 7" key="1">
    <citation type="journal article" date="2014" name="Nat. Genet.">
        <title>Whole-genome sequence of a flatfish provides insights into ZW sex chromosome evolution and adaptation to a benthic lifestyle.</title>
        <authorList>
            <person name="Chen S."/>
            <person name="Zhang G."/>
            <person name="Shao C."/>
            <person name="Huang Q."/>
            <person name="Liu G."/>
            <person name="Zhang P."/>
            <person name="Song W."/>
            <person name="An N."/>
            <person name="Chalopin D."/>
            <person name="Volff J.N."/>
            <person name="Hong Y."/>
            <person name="Li Q."/>
            <person name="Sha Z."/>
            <person name="Zhou H."/>
            <person name="Xie M."/>
            <person name="Yu Q."/>
            <person name="Liu Y."/>
            <person name="Xiang H."/>
            <person name="Wang N."/>
            <person name="Wu K."/>
            <person name="Yang C."/>
            <person name="Zhou Q."/>
            <person name="Liao X."/>
            <person name="Yang L."/>
            <person name="Hu Q."/>
            <person name="Zhang J."/>
            <person name="Meng L."/>
            <person name="Jin L."/>
            <person name="Tian Y."/>
            <person name="Lian J."/>
            <person name="Yang J."/>
            <person name="Miao G."/>
            <person name="Liu S."/>
            <person name="Liang Z."/>
            <person name="Yan F."/>
            <person name="Li Y."/>
            <person name="Sun B."/>
            <person name="Zhang H."/>
            <person name="Zhang J."/>
            <person name="Zhu Y."/>
            <person name="Du M."/>
            <person name="Zhao Y."/>
            <person name="Schartl M."/>
            <person name="Tang Q."/>
            <person name="Wang J."/>
        </authorList>
    </citation>
    <scope>NUCLEOTIDE SEQUENCE</scope>
</reference>
<sequence>MVFVLSTAVYQQTLSDTKQMDNGGAASHSSPVSSSLIQTVSAAVSPCPVLRKLLTFKVYKRRWFVLLLLSLLNCSNSTLWLTFAPVADQSAQYLAVTLEKINWLSLIYMVISIPIAFVSSWMLDTFGLRIMVILGSWLNMSGAVLRVLATVPGVDISYQYIIVMGGQVLCASAQPLIIFVPTKLAAVWFPDHQRATANMMASMSNPLGIVLANVISPNIVSTPAKIPLLMLVYAIPACIICLLSTVGIRSSTPPTPPSASALTSNSEQFFRGVKLLLKSKSYLILMACAGSNVAIFTCWSSFMQQILCVQGYTNSFTGICSALIVVFGVIGAGLFGVYTDKTKKFIDVLKINLSITSLMCIAASVVTLLPQQPIAVAAVFSLLGFFGFSCYPVILELSVECSYPIGEALTTGLIFVTGQILSALYIVLLQAFSKRLAESPVSSCRDVTMSWKVSNMVLAGLHTLVCCIFVLFFHTRYHRLEAEERAMLQNQATA</sequence>
<dbReference type="FunCoup" id="A0A3P8W115">
    <property type="interactions" value="165"/>
</dbReference>
<evidence type="ECO:0000256" key="5">
    <source>
        <dbReference type="SAM" id="Phobius"/>
    </source>
</evidence>
<feature type="transmembrane region" description="Helical" evidence="5">
    <location>
        <begin position="130"/>
        <end position="151"/>
    </location>
</feature>
<dbReference type="GO" id="GO:0016020">
    <property type="term" value="C:membrane"/>
    <property type="evidence" value="ECO:0007669"/>
    <property type="project" value="UniProtKB-SubCell"/>
</dbReference>
<feature type="transmembrane region" description="Helical" evidence="5">
    <location>
        <begin position="453"/>
        <end position="473"/>
    </location>
</feature>
<reference evidence="6" key="2">
    <citation type="submission" date="2025-08" db="UniProtKB">
        <authorList>
            <consortium name="Ensembl"/>
        </authorList>
    </citation>
    <scope>IDENTIFICATION</scope>
</reference>
<feature type="transmembrane region" description="Helical" evidence="5">
    <location>
        <begin position="375"/>
        <end position="397"/>
    </location>
</feature>
<evidence type="ECO:0000256" key="1">
    <source>
        <dbReference type="ARBA" id="ARBA00004141"/>
    </source>
</evidence>
<feature type="transmembrane region" description="Helical" evidence="5">
    <location>
        <begin position="201"/>
        <end position="220"/>
    </location>
</feature>
<dbReference type="KEGG" id="csem:103391060"/>
<protein>
    <submittedName>
        <fullName evidence="6">Solute carrier family 49 member 3</fullName>
    </submittedName>
</protein>
<feature type="transmembrane region" description="Helical" evidence="5">
    <location>
        <begin position="63"/>
        <end position="83"/>
    </location>
</feature>
<evidence type="ECO:0000256" key="4">
    <source>
        <dbReference type="ARBA" id="ARBA00023136"/>
    </source>
</evidence>
<evidence type="ECO:0000256" key="2">
    <source>
        <dbReference type="ARBA" id="ARBA00022692"/>
    </source>
</evidence>
<dbReference type="RefSeq" id="XP_008325403.1">
    <property type="nucleotide sequence ID" value="XM_008327181.3"/>
</dbReference>
<dbReference type="OrthoDB" id="422206at2759"/>
<keyword evidence="4 5" id="KW-0472">Membrane</keyword>
<dbReference type="PANTHER" id="PTHR10924:SF6">
    <property type="entry name" value="SOLUTE CARRIER FAMILY 49 MEMBER A3"/>
    <property type="match status" value="1"/>
</dbReference>
<dbReference type="GeneID" id="103391060"/>
<dbReference type="CDD" id="cd17399">
    <property type="entry name" value="MFS_MFSD7"/>
    <property type="match status" value="1"/>
</dbReference>
<dbReference type="InParanoid" id="A0A3P8W115"/>
<dbReference type="STRING" id="244447.ENSCSEP00000019296"/>
<evidence type="ECO:0000313" key="6">
    <source>
        <dbReference type="Ensembl" id="ENSCSEP00000019296.1"/>
    </source>
</evidence>
<dbReference type="PANTHER" id="PTHR10924">
    <property type="entry name" value="MAJOR FACILITATOR SUPERFAMILY PROTEIN-RELATED"/>
    <property type="match status" value="1"/>
</dbReference>
<reference evidence="6" key="3">
    <citation type="submission" date="2025-09" db="UniProtKB">
        <authorList>
            <consortium name="Ensembl"/>
        </authorList>
    </citation>
    <scope>IDENTIFICATION</scope>
</reference>
<keyword evidence="7" id="KW-1185">Reference proteome</keyword>
<feature type="transmembrane region" description="Helical" evidence="5">
    <location>
        <begin position="103"/>
        <end position="123"/>
    </location>
</feature>
<dbReference type="InterPro" id="IPR049680">
    <property type="entry name" value="FLVCR1-2_SLC49-like"/>
</dbReference>
<name>A0A3P8W115_CYNSE</name>
<keyword evidence="2 5" id="KW-0812">Transmembrane</keyword>
<dbReference type="InterPro" id="IPR036259">
    <property type="entry name" value="MFS_trans_sf"/>
</dbReference>
<dbReference type="GO" id="GO:0022857">
    <property type="term" value="F:transmembrane transporter activity"/>
    <property type="evidence" value="ECO:0007669"/>
    <property type="project" value="InterPro"/>
</dbReference>
<dbReference type="AlphaFoldDB" id="A0A3P8W115"/>
<keyword evidence="3 5" id="KW-1133">Transmembrane helix</keyword>
<organism evidence="6 7">
    <name type="scientific">Cynoglossus semilaevis</name>
    <name type="common">Tongue sole</name>
    <dbReference type="NCBI Taxonomy" id="244447"/>
    <lineage>
        <taxon>Eukaryota</taxon>
        <taxon>Metazoa</taxon>
        <taxon>Chordata</taxon>
        <taxon>Craniata</taxon>
        <taxon>Vertebrata</taxon>
        <taxon>Euteleostomi</taxon>
        <taxon>Actinopterygii</taxon>
        <taxon>Neopterygii</taxon>
        <taxon>Teleostei</taxon>
        <taxon>Neoteleostei</taxon>
        <taxon>Acanthomorphata</taxon>
        <taxon>Carangaria</taxon>
        <taxon>Pleuronectiformes</taxon>
        <taxon>Pleuronectoidei</taxon>
        <taxon>Cynoglossidae</taxon>
        <taxon>Cynoglossinae</taxon>
        <taxon>Cynoglossus</taxon>
    </lineage>
</organism>
<dbReference type="GeneTree" id="ENSGT01030000234625"/>
<dbReference type="OMA" id="STICWTG"/>
<dbReference type="SUPFAM" id="SSF103473">
    <property type="entry name" value="MFS general substrate transporter"/>
    <property type="match status" value="1"/>
</dbReference>
<feature type="transmembrane region" description="Helical" evidence="5">
    <location>
        <begin position="351"/>
        <end position="369"/>
    </location>
</feature>
<accession>A0A3P8W115</accession>
<evidence type="ECO:0000313" key="7">
    <source>
        <dbReference type="Proteomes" id="UP000265120"/>
    </source>
</evidence>
<dbReference type="Proteomes" id="UP000265120">
    <property type="component" value="Chromosome 15"/>
</dbReference>
<feature type="transmembrane region" description="Helical" evidence="5">
    <location>
        <begin position="282"/>
        <end position="303"/>
    </location>
</feature>
<feature type="transmembrane region" description="Helical" evidence="5">
    <location>
        <begin position="315"/>
        <end position="339"/>
    </location>
</feature>
<feature type="transmembrane region" description="Helical" evidence="5">
    <location>
        <begin position="409"/>
        <end position="433"/>
    </location>
</feature>
<dbReference type="CTD" id="84179"/>
<feature type="transmembrane region" description="Helical" evidence="5">
    <location>
        <begin position="226"/>
        <end position="248"/>
    </location>
</feature>
<dbReference type="Pfam" id="PF07690">
    <property type="entry name" value="MFS_1"/>
    <property type="match status" value="1"/>
</dbReference>